<protein>
    <submittedName>
        <fullName evidence="3">Uncharacterized protein</fullName>
    </submittedName>
</protein>
<keyword evidence="4" id="KW-1185">Reference proteome</keyword>
<organism evidence="3 4">
    <name type="scientific">Porites lobata</name>
    <dbReference type="NCBI Taxonomy" id="104759"/>
    <lineage>
        <taxon>Eukaryota</taxon>
        <taxon>Metazoa</taxon>
        <taxon>Cnidaria</taxon>
        <taxon>Anthozoa</taxon>
        <taxon>Hexacorallia</taxon>
        <taxon>Scleractinia</taxon>
        <taxon>Fungiina</taxon>
        <taxon>Poritidae</taxon>
        <taxon>Porites</taxon>
    </lineage>
</organism>
<gene>
    <name evidence="3" type="ORF">PLOB_00046154</name>
</gene>
<comment type="caution">
    <text evidence="3">The sequence shown here is derived from an EMBL/GenBank/DDBJ whole genome shotgun (WGS) entry which is preliminary data.</text>
</comment>
<dbReference type="Proteomes" id="UP001159405">
    <property type="component" value="Unassembled WGS sequence"/>
</dbReference>
<reference evidence="3 4" key="1">
    <citation type="submission" date="2022-05" db="EMBL/GenBank/DDBJ databases">
        <authorList>
            <consortium name="Genoscope - CEA"/>
            <person name="William W."/>
        </authorList>
    </citation>
    <scope>NUCLEOTIDE SEQUENCE [LARGE SCALE GENOMIC DNA]</scope>
</reference>
<sequence length="172" mass="19190">MFLDDHELAIYIAAGLAGFLIVLWCLAILCKGPCRSFDEPVKSPFEMYMDPATRNQALQTKYELYHYHLMTPKTPVERHEIRVPAQVTEAGGPTTSAFDFGAVLRMHSMDKANAQNGRQAKYPLLTKEQGDQGSLSSDTTGGESRNIYKVNVDIESNKKEETSVPLMMDSNV</sequence>
<feature type="region of interest" description="Disordered" evidence="1">
    <location>
        <begin position="115"/>
        <end position="147"/>
    </location>
</feature>
<evidence type="ECO:0000313" key="4">
    <source>
        <dbReference type="Proteomes" id="UP001159405"/>
    </source>
</evidence>
<keyword evidence="2" id="KW-1133">Transmembrane helix</keyword>
<proteinExistence type="predicted"/>
<feature type="transmembrane region" description="Helical" evidence="2">
    <location>
        <begin position="9"/>
        <end position="29"/>
    </location>
</feature>
<evidence type="ECO:0000313" key="3">
    <source>
        <dbReference type="EMBL" id="CAH3147561.1"/>
    </source>
</evidence>
<keyword evidence="2" id="KW-0472">Membrane</keyword>
<feature type="compositionally biased region" description="Polar residues" evidence="1">
    <location>
        <begin position="131"/>
        <end position="143"/>
    </location>
</feature>
<evidence type="ECO:0000256" key="2">
    <source>
        <dbReference type="SAM" id="Phobius"/>
    </source>
</evidence>
<accession>A0ABN8PPM4</accession>
<keyword evidence="2" id="KW-0812">Transmembrane</keyword>
<evidence type="ECO:0000256" key="1">
    <source>
        <dbReference type="SAM" id="MobiDB-lite"/>
    </source>
</evidence>
<dbReference type="EMBL" id="CALNXK010000081">
    <property type="protein sequence ID" value="CAH3147561.1"/>
    <property type="molecule type" value="Genomic_DNA"/>
</dbReference>
<name>A0ABN8PPM4_9CNID</name>